<evidence type="ECO:0000313" key="3">
    <source>
        <dbReference type="Proteomes" id="UP001370490"/>
    </source>
</evidence>
<evidence type="ECO:0000313" key="2">
    <source>
        <dbReference type="EMBL" id="KAK6943443.1"/>
    </source>
</evidence>
<dbReference type="EMBL" id="JBAMMX010000003">
    <property type="protein sequence ID" value="KAK6943443.1"/>
    <property type="molecule type" value="Genomic_DNA"/>
</dbReference>
<protein>
    <recommendedName>
        <fullName evidence="4">Kinetochore protein Spc24</fullName>
    </recommendedName>
</protein>
<accession>A0AAN8ZQW0</accession>
<organism evidence="2 3">
    <name type="scientific">Dillenia turbinata</name>
    <dbReference type="NCBI Taxonomy" id="194707"/>
    <lineage>
        <taxon>Eukaryota</taxon>
        <taxon>Viridiplantae</taxon>
        <taxon>Streptophyta</taxon>
        <taxon>Embryophyta</taxon>
        <taxon>Tracheophyta</taxon>
        <taxon>Spermatophyta</taxon>
        <taxon>Magnoliopsida</taxon>
        <taxon>eudicotyledons</taxon>
        <taxon>Gunneridae</taxon>
        <taxon>Pentapetalae</taxon>
        <taxon>Dilleniales</taxon>
        <taxon>Dilleniaceae</taxon>
        <taxon>Dillenia</taxon>
    </lineage>
</organism>
<dbReference type="Proteomes" id="UP001370490">
    <property type="component" value="Unassembled WGS sequence"/>
</dbReference>
<proteinExistence type="predicted"/>
<dbReference type="Gene3D" id="3.30.160.570">
    <property type="entry name" value="Ncd80 complex, Spc24 subunit"/>
    <property type="match status" value="1"/>
</dbReference>
<evidence type="ECO:0000256" key="1">
    <source>
        <dbReference type="SAM" id="Coils"/>
    </source>
</evidence>
<comment type="caution">
    <text evidence="2">The sequence shown here is derived from an EMBL/GenBank/DDBJ whole genome shotgun (WGS) entry which is preliminary data.</text>
</comment>
<gene>
    <name evidence="2" type="ORF">RJ641_024545</name>
</gene>
<sequence>MGELSRNVDFEKLISYGDDLVELLKDKKDLNKLSQCVENSKSLRLSCDTDFDETLSLVQAIVDEISDLEHQRVSVEERKKIQKKVEQEEQRLKTMLSMYASVTNIIPNLDDQMLISGHIVEKNKKVVEKFEFDPANVSNFNLCNEIWKMISM</sequence>
<evidence type="ECO:0008006" key="4">
    <source>
        <dbReference type="Google" id="ProtNLM"/>
    </source>
</evidence>
<dbReference type="GO" id="GO:0051983">
    <property type="term" value="P:regulation of chromosome segregation"/>
    <property type="evidence" value="ECO:0007669"/>
    <property type="project" value="InterPro"/>
</dbReference>
<feature type="coiled-coil region" evidence="1">
    <location>
        <begin position="58"/>
        <end position="98"/>
    </location>
</feature>
<keyword evidence="3" id="KW-1185">Reference proteome</keyword>
<reference evidence="2 3" key="1">
    <citation type="submission" date="2023-12" db="EMBL/GenBank/DDBJ databases">
        <title>A high-quality genome assembly for Dillenia turbinata (Dilleniales).</title>
        <authorList>
            <person name="Chanderbali A."/>
        </authorList>
    </citation>
    <scope>NUCLEOTIDE SEQUENCE [LARGE SCALE GENOMIC DNA]</scope>
    <source>
        <strain evidence="2">LSX21</strain>
        <tissue evidence="2">Leaf</tissue>
    </source>
</reference>
<dbReference type="AlphaFoldDB" id="A0AAN8ZQW0"/>
<name>A0AAN8ZQW0_9MAGN</name>
<keyword evidence="1" id="KW-0175">Coiled coil</keyword>
<dbReference type="PANTHER" id="PTHR35730">
    <property type="entry name" value="KINETOCHORE PROTEIN SPC24 HOMOLOG-RELATED"/>
    <property type="match status" value="1"/>
</dbReference>
<dbReference type="PANTHER" id="PTHR35730:SF2">
    <property type="entry name" value="KINETOCHORE PROTEIN SPC24 HOMOLOG-RELATED"/>
    <property type="match status" value="1"/>
</dbReference>
<dbReference type="InterPro" id="IPR044951">
    <property type="entry name" value="SPC24-like"/>
</dbReference>